<dbReference type="GO" id="GO:0004057">
    <property type="term" value="F:arginyl-tRNA--protein transferase activity"/>
    <property type="evidence" value="ECO:0007669"/>
    <property type="project" value="InterPro"/>
</dbReference>
<sequence length="271" mass="30301">MPDRKVTVWGCCKDDSLTEAPGLLVGGMWAHRMAVGDYQTLIDRGWRRSGKYCYKPTMDKTCCPMFTIKCDALEIKLSKSQKKILKRMHQFLSHGNRKEFKTPEMDSSGAMGENEEFVKPKTEVKYDLASFSLPESATSPEQCLRAGNIIPVNNEVPAASKSMATETTNTNSPTKDSPNSKQDIRKITSKGIGADANRPPCRKAKVIRQEKREAKLAKQALESLARGESPMETKTSKQSSTEKSLEDFLNEPLSANPAHNLQVCWRTFCFI</sequence>
<dbReference type="Pfam" id="PF04376">
    <property type="entry name" value="ATE_N"/>
    <property type="match status" value="1"/>
</dbReference>
<evidence type="ECO:0000313" key="3">
    <source>
        <dbReference type="EMBL" id="KAG0722249.1"/>
    </source>
</evidence>
<feature type="region of interest" description="Disordered" evidence="1">
    <location>
        <begin position="161"/>
        <end position="182"/>
    </location>
</feature>
<feature type="region of interest" description="Disordered" evidence="1">
    <location>
        <begin position="221"/>
        <end position="245"/>
    </location>
</feature>
<dbReference type="InterPro" id="IPR030700">
    <property type="entry name" value="N-end_Aminoacyl_Trfase"/>
</dbReference>
<evidence type="ECO:0000313" key="4">
    <source>
        <dbReference type="Proteomes" id="UP000770661"/>
    </source>
</evidence>
<evidence type="ECO:0000256" key="1">
    <source>
        <dbReference type="SAM" id="MobiDB-lite"/>
    </source>
</evidence>
<dbReference type="InterPro" id="IPR007471">
    <property type="entry name" value="N-end_Aminoacyl_Trfase_N"/>
</dbReference>
<proteinExistence type="predicted"/>
<dbReference type="Proteomes" id="UP000770661">
    <property type="component" value="Unassembled WGS sequence"/>
</dbReference>
<dbReference type="OrthoDB" id="74183at2759"/>
<evidence type="ECO:0000259" key="2">
    <source>
        <dbReference type="Pfam" id="PF04376"/>
    </source>
</evidence>
<dbReference type="PIRSF" id="PIRSF037207">
    <property type="entry name" value="ATE1_euk"/>
    <property type="match status" value="1"/>
</dbReference>
<organism evidence="3 4">
    <name type="scientific">Chionoecetes opilio</name>
    <name type="common">Atlantic snow crab</name>
    <name type="synonym">Cancer opilio</name>
    <dbReference type="NCBI Taxonomy" id="41210"/>
    <lineage>
        <taxon>Eukaryota</taxon>
        <taxon>Metazoa</taxon>
        <taxon>Ecdysozoa</taxon>
        <taxon>Arthropoda</taxon>
        <taxon>Crustacea</taxon>
        <taxon>Multicrustacea</taxon>
        <taxon>Malacostraca</taxon>
        <taxon>Eumalacostraca</taxon>
        <taxon>Eucarida</taxon>
        <taxon>Decapoda</taxon>
        <taxon>Pleocyemata</taxon>
        <taxon>Brachyura</taxon>
        <taxon>Eubrachyura</taxon>
        <taxon>Majoidea</taxon>
        <taxon>Majidae</taxon>
        <taxon>Chionoecetes</taxon>
    </lineage>
</organism>
<accession>A0A8J4YDI9</accession>
<gene>
    <name evidence="3" type="primary">ATE1</name>
    <name evidence="3" type="ORF">GWK47_044820</name>
</gene>
<feature type="compositionally biased region" description="Polar residues" evidence="1">
    <location>
        <begin position="162"/>
        <end position="181"/>
    </location>
</feature>
<dbReference type="EMBL" id="JACEEZ010009831">
    <property type="protein sequence ID" value="KAG0722249.1"/>
    <property type="molecule type" value="Genomic_DNA"/>
</dbReference>
<feature type="domain" description="N-end aminoacyl transferase N-terminal" evidence="2">
    <location>
        <begin position="31"/>
        <end position="83"/>
    </location>
</feature>
<comment type="caution">
    <text evidence="3">The sequence shown here is derived from an EMBL/GenBank/DDBJ whole genome shotgun (WGS) entry which is preliminary data.</text>
</comment>
<keyword evidence="4" id="KW-1185">Reference proteome</keyword>
<dbReference type="GO" id="GO:0005737">
    <property type="term" value="C:cytoplasm"/>
    <property type="evidence" value="ECO:0007669"/>
    <property type="project" value="TreeGrafter"/>
</dbReference>
<dbReference type="PANTHER" id="PTHR21367:SF1">
    <property type="entry name" value="ARGINYL-TRNA--PROTEIN TRANSFERASE 1"/>
    <property type="match status" value="1"/>
</dbReference>
<keyword evidence="3" id="KW-0808">Transferase</keyword>
<name>A0A8J4YDI9_CHIOP</name>
<protein>
    <submittedName>
        <fullName evidence="3">Arginyl-tRNA--protein transferase 1</fullName>
    </submittedName>
</protein>
<dbReference type="PANTHER" id="PTHR21367">
    <property type="entry name" value="ARGININE-TRNA-PROTEIN TRANSFERASE 1"/>
    <property type="match status" value="1"/>
</dbReference>
<dbReference type="AlphaFoldDB" id="A0A8J4YDI9"/>
<dbReference type="InterPro" id="IPR017137">
    <property type="entry name" value="Arg-tRNA-P_Trfase_1_euk"/>
</dbReference>
<reference evidence="3" key="1">
    <citation type="submission" date="2020-07" db="EMBL/GenBank/DDBJ databases">
        <title>The High-quality genome of the commercially important snow crab, Chionoecetes opilio.</title>
        <authorList>
            <person name="Jeong J.-H."/>
            <person name="Ryu S."/>
        </authorList>
    </citation>
    <scope>NUCLEOTIDE SEQUENCE</scope>
    <source>
        <strain evidence="3">MADBK_172401_WGS</strain>
        <tissue evidence="3">Digestive gland</tissue>
    </source>
</reference>